<dbReference type="OrthoDB" id="1863098at2759"/>
<evidence type="ECO:0000256" key="5">
    <source>
        <dbReference type="ARBA" id="ARBA00023242"/>
    </source>
</evidence>
<dbReference type="InParanoid" id="A0A078B3Q0"/>
<dbReference type="InterPro" id="IPR036955">
    <property type="entry name" value="AP2/ERF_dom_sf"/>
</dbReference>
<dbReference type="PROSITE" id="PS51032">
    <property type="entry name" value="AP2_ERF"/>
    <property type="match status" value="1"/>
</dbReference>
<evidence type="ECO:0000259" key="6">
    <source>
        <dbReference type="PROSITE" id="PS51032"/>
    </source>
</evidence>
<reference evidence="7 8" key="1">
    <citation type="submission" date="2014-06" db="EMBL/GenBank/DDBJ databases">
        <authorList>
            <person name="Swart Estienne"/>
        </authorList>
    </citation>
    <scope>NUCLEOTIDE SEQUENCE [LARGE SCALE GENOMIC DNA]</scope>
    <source>
        <strain evidence="7 8">130c</strain>
    </source>
</reference>
<keyword evidence="8" id="KW-1185">Reference proteome</keyword>
<dbReference type="InterPro" id="IPR016177">
    <property type="entry name" value="DNA-bd_dom_sf"/>
</dbReference>
<evidence type="ECO:0000256" key="2">
    <source>
        <dbReference type="ARBA" id="ARBA00023015"/>
    </source>
</evidence>
<protein>
    <submittedName>
        <fullName evidence="7">Ant-like protein</fullName>
    </submittedName>
</protein>
<sequence>MNHVYNNEQIQQLVYLNQIERSMINQNNNTHQNQPHGQTFSSPNCFSKNLISSNLLSPIDHTQNNMQNQKVVNQGQSSEALPNNQFLFNHCIQENDLIIERKVQLNFTNSNSLNRKQRGEVSNQELESMGQLMKVKLLKQVYTQANNTLEHSNSKIQFQMPSMASVFGGFMTSAPIHEISTCGSRTHEEQSYDMGEIPQESLSELLAPEVEKGFSVSVQKKRRRLVEVLQTKRTLEIVIKPHKKAFKGDNVQNFRGSKFRGISKNGNSWQILVMVNRKKKYLGTLPTEDQAAKFYDKVAIQYQGHKAKTNYSYSKNQIIQILKMGPLL</sequence>
<dbReference type="AlphaFoldDB" id="A0A078B3Q0"/>
<keyword evidence="3" id="KW-0238">DNA-binding</keyword>
<dbReference type="EMBL" id="CCKQ01016262">
    <property type="protein sequence ID" value="CDW88133.1"/>
    <property type="molecule type" value="Genomic_DNA"/>
</dbReference>
<dbReference type="GO" id="GO:0003700">
    <property type="term" value="F:DNA-binding transcription factor activity"/>
    <property type="evidence" value="ECO:0007669"/>
    <property type="project" value="InterPro"/>
</dbReference>
<keyword evidence="2" id="KW-0805">Transcription regulation</keyword>
<feature type="domain" description="AP2/ERF" evidence="6">
    <location>
        <begin position="253"/>
        <end position="312"/>
    </location>
</feature>
<organism evidence="7 8">
    <name type="scientific">Stylonychia lemnae</name>
    <name type="common">Ciliate</name>
    <dbReference type="NCBI Taxonomy" id="5949"/>
    <lineage>
        <taxon>Eukaryota</taxon>
        <taxon>Sar</taxon>
        <taxon>Alveolata</taxon>
        <taxon>Ciliophora</taxon>
        <taxon>Intramacronucleata</taxon>
        <taxon>Spirotrichea</taxon>
        <taxon>Stichotrichia</taxon>
        <taxon>Sporadotrichida</taxon>
        <taxon>Oxytrichidae</taxon>
        <taxon>Stylonychinae</taxon>
        <taxon>Stylonychia</taxon>
    </lineage>
</organism>
<evidence type="ECO:0000256" key="4">
    <source>
        <dbReference type="ARBA" id="ARBA00023163"/>
    </source>
</evidence>
<gene>
    <name evidence="7" type="primary">Contig18789.g19933</name>
    <name evidence="7" type="ORF">STYLEM_17250</name>
</gene>
<keyword evidence="4" id="KW-0804">Transcription</keyword>
<dbReference type="Gene3D" id="3.30.730.10">
    <property type="entry name" value="AP2/ERF domain"/>
    <property type="match status" value="1"/>
</dbReference>
<dbReference type="Proteomes" id="UP000039865">
    <property type="component" value="Unassembled WGS sequence"/>
</dbReference>
<comment type="subcellular location">
    <subcellularLocation>
        <location evidence="1">Nucleus</location>
    </subcellularLocation>
</comment>
<dbReference type="SUPFAM" id="SSF54171">
    <property type="entry name" value="DNA-binding domain"/>
    <property type="match status" value="1"/>
</dbReference>
<evidence type="ECO:0000313" key="7">
    <source>
        <dbReference type="EMBL" id="CDW88133.1"/>
    </source>
</evidence>
<proteinExistence type="predicted"/>
<accession>A0A078B3Q0</accession>
<evidence type="ECO:0000256" key="3">
    <source>
        <dbReference type="ARBA" id="ARBA00023125"/>
    </source>
</evidence>
<evidence type="ECO:0000256" key="1">
    <source>
        <dbReference type="ARBA" id="ARBA00004123"/>
    </source>
</evidence>
<evidence type="ECO:0000313" key="8">
    <source>
        <dbReference type="Proteomes" id="UP000039865"/>
    </source>
</evidence>
<dbReference type="SMART" id="SM00380">
    <property type="entry name" value="AP2"/>
    <property type="match status" value="1"/>
</dbReference>
<name>A0A078B3Q0_STYLE</name>
<dbReference type="GO" id="GO:0005634">
    <property type="term" value="C:nucleus"/>
    <property type="evidence" value="ECO:0007669"/>
    <property type="project" value="UniProtKB-SubCell"/>
</dbReference>
<dbReference type="InterPro" id="IPR001471">
    <property type="entry name" value="AP2/ERF_dom"/>
</dbReference>
<dbReference type="GO" id="GO:0003677">
    <property type="term" value="F:DNA binding"/>
    <property type="evidence" value="ECO:0007669"/>
    <property type="project" value="UniProtKB-KW"/>
</dbReference>
<keyword evidence="5" id="KW-0539">Nucleus</keyword>